<dbReference type="EMBL" id="DXGA01000123">
    <property type="protein sequence ID" value="HIW94080.1"/>
    <property type="molecule type" value="Genomic_DNA"/>
</dbReference>
<evidence type="ECO:0000313" key="3">
    <source>
        <dbReference type="Proteomes" id="UP000824192"/>
    </source>
</evidence>
<reference evidence="2" key="1">
    <citation type="journal article" date="2021" name="PeerJ">
        <title>Extensive microbial diversity within the chicken gut microbiome revealed by metagenomics and culture.</title>
        <authorList>
            <person name="Gilroy R."/>
            <person name="Ravi A."/>
            <person name="Getino M."/>
            <person name="Pursley I."/>
            <person name="Horton D.L."/>
            <person name="Alikhan N.F."/>
            <person name="Baker D."/>
            <person name="Gharbi K."/>
            <person name="Hall N."/>
            <person name="Watson M."/>
            <person name="Adriaenssens E.M."/>
            <person name="Foster-Nyarko E."/>
            <person name="Jarju S."/>
            <person name="Secka A."/>
            <person name="Antonio M."/>
            <person name="Oren A."/>
            <person name="Chaudhuri R.R."/>
            <person name="La Ragione R."/>
            <person name="Hildebrand F."/>
            <person name="Pallen M.J."/>
        </authorList>
    </citation>
    <scope>NUCLEOTIDE SEQUENCE</scope>
    <source>
        <strain evidence="2">ChiGjej6B6-1540</strain>
    </source>
</reference>
<dbReference type="AlphaFoldDB" id="A0A9D1UPK6"/>
<evidence type="ECO:0000313" key="2">
    <source>
        <dbReference type="EMBL" id="HIW94080.1"/>
    </source>
</evidence>
<comment type="caution">
    <text evidence="2">The sequence shown here is derived from an EMBL/GenBank/DDBJ whole genome shotgun (WGS) entry which is preliminary data.</text>
</comment>
<accession>A0A9D1UPK6</accession>
<keyword evidence="1" id="KW-0472">Membrane</keyword>
<proteinExistence type="predicted"/>
<keyword evidence="1" id="KW-1133">Transmembrane helix</keyword>
<evidence type="ECO:0000256" key="1">
    <source>
        <dbReference type="SAM" id="Phobius"/>
    </source>
</evidence>
<gene>
    <name evidence="2" type="ORF">H9868_06015</name>
</gene>
<name>A0A9D1UPK6_9FIRM</name>
<keyword evidence="1" id="KW-0812">Transmembrane</keyword>
<protein>
    <recommendedName>
        <fullName evidence="4">Zn-finger containing protein</fullName>
    </recommendedName>
</protein>
<dbReference type="Proteomes" id="UP000824192">
    <property type="component" value="Unassembled WGS sequence"/>
</dbReference>
<feature type="transmembrane region" description="Helical" evidence="1">
    <location>
        <begin position="37"/>
        <end position="56"/>
    </location>
</feature>
<reference evidence="2" key="2">
    <citation type="submission" date="2021-04" db="EMBL/GenBank/DDBJ databases">
        <authorList>
            <person name="Gilroy R."/>
        </authorList>
    </citation>
    <scope>NUCLEOTIDE SEQUENCE</scope>
    <source>
        <strain evidence="2">ChiGjej6B6-1540</strain>
    </source>
</reference>
<organism evidence="2 3">
    <name type="scientific">Candidatus Flavonifractor merdipullorum</name>
    <dbReference type="NCBI Taxonomy" id="2838590"/>
    <lineage>
        <taxon>Bacteria</taxon>
        <taxon>Bacillati</taxon>
        <taxon>Bacillota</taxon>
        <taxon>Clostridia</taxon>
        <taxon>Eubacteriales</taxon>
        <taxon>Oscillospiraceae</taxon>
        <taxon>Flavonifractor</taxon>
    </lineage>
</organism>
<sequence length="129" mass="15365">MNWLKRMMYGRYGVDELSLFLLGLYLVLVLLSQLPHLALLSWLALAVILWDFFRILSRRFDRRRAENAKFLSLAGPVIRWFKIRRTILRDREHRYFKCPNCGQYLRVPRGRGKINVVCRSCGVSFEEKS</sequence>
<feature type="transmembrane region" description="Helical" evidence="1">
    <location>
        <begin position="12"/>
        <end position="31"/>
    </location>
</feature>
<evidence type="ECO:0008006" key="4">
    <source>
        <dbReference type="Google" id="ProtNLM"/>
    </source>
</evidence>